<evidence type="ECO:0000256" key="7">
    <source>
        <dbReference type="ARBA" id="ARBA00023136"/>
    </source>
</evidence>
<evidence type="ECO:0000313" key="8">
    <source>
        <dbReference type="EMBL" id="OTN94878.1"/>
    </source>
</evidence>
<evidence type="ECO:0000256" key="5">
    <source>
        <dbReference type="ARBA" id="ARBA00022801"/>
    </source>
</evidence>
<dbReference type="InterPro" id="IPR006741">
    <property type="entry name" value="AgrB"/>
</dbReference>
<evidence type="ECO:0000256" key="4">
    <source>
        <dbReference type="ARBA" id="ARBA00022692"/>
    </source>
</evidence>
<organism evidence="8 9">
    <name type="scientific">Enterococcus faecium</name>
    <name type="common">Streptococcus faecium</name>
    <dbReference type="NCBI Taxonomy" id="1352"/>
    <lineage>
        <taxon>Bacteria</taxon>
        <taxon>Bacillati</taxon>
        <taxon>Bacillota</taxon>
        <taxon>Bacilli</taxon>
        <taxon>Lactobacillales</taxon>
        <taxon>Enterococcaceae</taxon>
        <taxon>Enterococcus</taxon>
    </lineage>
</organism>
<evidence type="ECO:0000256" key="1">
    <source>
        <dbReference type="ARBA" id="ARBA00022475"/>
    </source>
</evidence>
<evidence type="ECO:0008006" key="10">
    <source>
        <dbReference type="Google" id="ProtNLM"/>
    </source>
</evidence>
<name>A0A242BHN3_ENTFC</name>
<keyword evidence="2" id="KW-0673">Quorum sensing</keyword>
<dbReference type="GO" id="GO:0009372">
    <property type="term" value="P:quorum sensing"/>
    <property type="evidence" value="ECO:0007669"/>
    <property type="project" value="UniProtKB-KW"/>
</dbReference>
<evidence type="ECO:0000256" key="3">
    <source>
        <dbReference type="ARBA" id="ARBA00022670"/>
    </source>
</evidence>
<dbReference type="GO" id="GO:0016020">
    <property type="term" value="C:membrane"/>
    <property type="evidence" value="ECO:0007669"/>
    <property type="project" value="InterPro"/>
</dbReference>
<keyword evidence="1" id="KW-1003">Cell membrane</keyword>
<sequence length="193" mass="21760">MPNEYLSLEEKLSSKMSRKLGEKYGLTELDEAKVNYGLAILFINLFKFMLIYVSAFFLHSIFAVITTHLSFIAVRRYAKGYHASRSMACTLYSMGLLVALPVLANHYNLELTRYEYFIGAAILSMVLGIIGSFIAQDQQKRRSVRNKLVITGISLTLIGSVIPANDSRVMILLGMLTAILLVFIPKKERKIIK</sequence>
<comment type="caution">
    <text evidence="8">The sequence shown here is derived from an EMBL/GenBank/DDBJ whole genome shotgun (WGS) entry which is preliminary data.</text>
</comment>
<dbReference type="GO" id="GO:0006508">
    <property type="term" value="P:proteolysis"/>
    <property type="evidence" value="ECO:0007669"/>
    <property type="project" value="UniProtKB-KW"/>
</dbReference>
<dbReference type="SMART" id="SM00793">
    <property type="entry name" value="AgrB"/>
    <property type="match status" value="1"/>
</dbReference>
<keyword evidence="4" id="KW-0812">Transmembrane</keyword>
<proteinExistence type="predicted"/>
<dbReference type="AlphaFoldDB" id="A0A242BHN3"/>
<dbReference type="RefSeq" id="WP_086310863.1">
    <property type="nucleotide sequence ID" value="NZ_JABTDD010000019.1"/>
</dbReference>
<keyword evidence="5" id="KW-0378">Hydrolase</keyword>
<dbReference type="EMBL" id="NGKW01000002">
    <property type="protein sequence ID" value="OTN94878.1"/>
    <property type="molecule type" value="Genomic_DNA"/>
</dbReference>
<evidence type="ECO:0000256" key="2">
    <source>
        <dbReference type="ARBA" id="ARBA00022654"/>
    </source>
</evidence>
<keyword evidence="7" id="KW-0472">Membrane</keyword>
<protein>
    <recommendedName>
        <fullName evidence="10">Accessory gene regulator protein B</fullName>
    </recommendedName>
</protein>
<dbReference type="Pfam" id="PF04647">
    <property type="entry name" value="AgrB"/>
    <property type="match status" value="1"/>
</dbReference>
<reference evidence="8 9" key="1">
    <citation type="submission" date="2017-05" db="EMBL/GenBank/DDBJ databases">
        <title>The Genome Sequence of Enterococcus faecium 7H8_DIV0219.</title>
        <authorList>
            <consortium name="The Broad Institute Genomics Platform"/>
            <consortium name="The Broad Institute Genomic Center for Infectious Diseases"/>
            <person name="Earl A."/>
            <person name="Manson A."/>
            <person name="Schwartman J."/>
            <person name="Gilmore M."/>
            <person name="Abouelleil A."/>
            <person name="Cao P."/>
            <person name="Chapman S."/>
            <person name="Cusick C."/>
            <person name="Shea T."/>
            <person name="Young S."/>
            <person name="Neafsey D."/>
            <person name="Nusbaum C."/>
            <person name="Birren B."/>
        </authorList>
    </citation>
    <scope>NUCLEOTIDE SEQUENCE [LARGE SCALE GENOMIC DNA]</scope>
    <source>
        <strain evidence="8 9">7H8_DIV0219</strain>
    </source>
</reference>
<evidence type="ECO:0000256" key="6">
    <source>
        <dbReference type="ARBA" id="ARBA00022989"/>
    </source>
</evidence>
<dbReference type="Proteomes" id="UP000194885">
    <property type="component" value="Unassembled WGS sequence"/>
</dbReference>
<keyword evidence="3" id="KW-0645">Protease</keyword>
<accession>A0A242BHN3</accession>
<keyword evidence="6" id="KW-1133">Transmembrane helix</keyword>
<gene>
    <name evidence="8" type="ORF">A5810_001124</name>
</gene>
<evidence type="ECO:0000313" key="9">
    <source>
        <dbReference type="Proteomes" id="UP000194885"/>
    </source>
</evidence>
<dbReference type="GO" id="GO:0008233">
    <property type="term" value="F:peptidase activity"/>
    <property type="evidence" value="ECO:0007669"/>
    <property type="project" value="UniProtKB-KW"/>
</dbReference>